<dbReference type="InterPro" id="IPR050248">
    <property type="entry name" value="Polysacc_deacetylase_ArnD"/>
</dbReference>
<protein>
    <submittedName>
        <fullName evidence="3">Polysaccharide deacetylase family protein</fullName>
    </submittedName>
</protein>
<dbReference type="STRING" id="29341.RSJ17_06065"/>
<evidence type="ECO:0000256" key="1">
    <source>
        <dbReference type="SAM" id="Phobius"/>
    </source>
</evidence>
<reference evidence="3" key="1">
    <citation type="journal article" date="2015" name="Infect. Genet. Evol.">
        <title>Genomic sequences of six botulinum neurotoxin-producing strains representing three clostridial species illustrate the mobility and diversity of botulinum neurotoxin genes.</title>
        <authorList>
            <person name="Smith T.J."/>
            <person name="Hill K.K."/>
            <person name="Xie G."/>
            <person name="Foley B.T."/>
            <person name="Williamson C.H."/>
            <person name="Foster J.T."/>
            <person name="Johnson S.L."/>
            <person name="Chertkov O."/>
            <person name="Teshima H."/>
            <person name="Gibbons H.S."/>
            <person name="Johnsky L.A."/>
            <person name="Karavis M.A."/>
            <person name="Smith L.A."/>
        </authorList>
    </citation>
    <scope>NUCLEOTIDE SEQUENCE [LARGE SCALE GENOMIC DNA]</scope>
    <source>
        <strain evidence="3">CDC 2741</strain>
    </source>
</reference>
<dbReference type="EMBL" id="AYSO01000020">
    <property type="protein sequence ID" value="KIE44785.1"/>
    <property type="molecule type" value="Genomic_DNA"/>
</dbReference>
<keyword evidence="1" id="KW-1133">Transmembrane helix</keyword>
<dbReference type="CDD" id="cd10944">
    <property type="entry name" value="CE4_SmPgdA_like"/>
    <property type="match status" value="1"/>
</dbReference>
<dbReference type="Pfam" id="PF01522">
    <property type="entry name" value="Polysacc_deac_1"/>
    <property type="match status" value="1"/>
</dbReference>
<dbReference type="PANTHER" id="PTHR10587">
    <property type="entry name" value="GLYCOSYL TRANSFERASE-RELATED"/>
    <property type="match status" value="1"/>
</dbReference>
<proteinExistence type="predicted"/>
<comment type="caution">
    <text evidence="3">The sequence shown here is derived from an EMBL/GenBank/DDBJ whole genome shotgun (WGS) entry which is preliminary data.</text>
</comment>
<dbReference type="Gene3D" id="3.20.20.370">
    <property type="entry name" value="Glycoside hydrolase/deacetylase"/>
    <property type="match status" value="1"/>
</dbReference>
<feature type="transmembrane region" description="Helical" evidence="1">
    <location>
        <begin position="7"/>
        <end position="28"/>
    </location>
</feature>
<dbReference type="AlphaFoldDB" id="A0A0C1UB30"/>
<dbReference type="Proteomes" id="UP000031366">
    <property type="component" value="Unassembled WGS sequence"/>
</dbReference>
<dbReference type="GO" id="GO:0005975">
    <property type="term" value="P:carbohydrate metabolic process"/>
    <property type="evidence" value="ECO:0007669"/>
    <property type="project" value="InterPro"/>
</dbReference>
<evidence type="ECO:0000313" key="4">
    <source>
        <dbReference type="Proteomes" id="UP000031366"/>
    </source>
</evidence>
<dbReference type="InterPro" id="IPR011330">
    <property type="entry name" value="Glyco_hydro/deAcase_b/a-brl"/>
</dbReference>
<keyword evidence="1" id="KW-0472">Membrane</keyword>
<sequence length="282" mass="32188">MKKNVRVSLIVVAVIIGFFSLGWIIGLYSNNINKTSLNIATFMEINEKEYEDTSINTKLDKEENSNTPKEKIRKETEVDGENIEKPIEGKVAYLTFDDGPTTKITPQILDILDSYNIKATFFVIGSLAEVNQDVLKDVDMRGHIIGNHTYSHDYKLIYSSVDMLIKDIDKADEVLESILPNYERGLFRFPTGSYKKYPFIEAVKDKGYKHYDWNALNGDAEALNVPANKLIRNVKKTVCDKNKVIILMHDSGTKQTTVDSLPYVIDYLIEEGYSFKTLNNYK</sequence>
<feature type="domain" description="NodB homology" evidence="2">
    <location>
        <begin position="90"/>
        <end position="276"/>
    </location>
</feature>
<organism evidence="3 4">
    <name type="scientific">Clostridium argentinense CDC 2741</name>
    <dbReference type="NCBI Taxonomy" id="1418104"/>
    <lineage>
        <taxon>Bacteria</taxon>
        <taxon>Bacillati</taxon>
        <taxon>Bacillota</taxon>
        <taxon>Clostridia</taxon>
        <taxon>Eubacteriales</taxon>
        <taxon>Clostridiaceae</taxon>
        <taxon>Clostridium</taxon>
    </lineage>
</organism>
<dbReference type="GO" id="GO:0016810">
    <property type="term" value="F:hydrolase activity, acting on carbon-nitrogen (but not peptide) bonds"/>
    <property type="evidence" value="ECO:0007669"/>
    <property type="project" value="InterPro"/>
</dbReference>
<name>A0A0C1UB30_9CLOT</name>
<keyword evidence="4" id="KW-1185">Reference proteome</keyword>
<keyword evidence="1" id="KW-0812">Transmembrane</keyword>
<dbReference type="SUPFAM" id="SSF88713">
    <property type="entry name" value="Glycoside hydrolase/deacetylase"/>
    <property type="match status" value="1"/>
</dbReference>
<evidence type="ECO:0000313" key="3">
    <source>
        <dbReference type="EMBL" id="KIE44785.1"/>
    </source>
</evidence>
<evidence type="ECO:0000259" key="2">
    <source>
        <dbReference type="PROSITE" id="PS51677"/>
    </source>
</evidence>
<dbReference type="InterPro" id="IPR002509">
    <property type="entry name" value="NODB_dom"/>
</dbReference>
<dbReference type="PANTHER" id="PTHR10587:SF125">
    <property type="entry name" value="POLYSACCHARIDE DEACETYLASE YHEN-RELATED"/>
    <property type="match status" value="1"/>
</dbReference>
<dbReference type="OrthoDB" id="258610at2"/>
<gene>
    <name evidence="3" type="ORF">U732_653</name>
</gene>
<dbReference type="PROSITE" id="PS51677">
    <property type="entry name" value="NODB"/>
    <property type="match status" value="1"/>
</dbReference>
<dbReference type="RefSeq" id="WP_039636644.1">
    <property type="nucleotide sequence ID" value="NZ_AYSO01000020.1"/>
</dbReference>
<accession>A0A0C1UB30</accession>